<comment type="caution">
    <text evidence="2">The sequence shown here is derived from an EMBL/GenBank/DDBJ whole genome shotgun (WGS) entry which is preliminary data.</text>
</comment>
<feature type="domain" description="Reverse transcriptase" evidence="1">
    <location>
        <begin position="57"/>
        <end position="148"/>
    </location>
</feature>
<proteinExistence type="predicted"/>
<dbReference type="STRING" id="8496.A0A151MXU8"/>
<dbReference type="AlphaFoldDB" id="A0A151MXU8"/>
<dbReference type="Pfam" id="PF00078">
    <property type="entry name" value="RVT_1"/>
    <property type="match status" value="1"/>
</dbReference>
<dbReference type="InterPro" id="IPR000477">
    <property type="entry name" value="RT_dom"/>
</dbReference>
<name>A0A151MXU8_ALLMI</name>
<dbReference type="EMBL" id="AKHW03004704">
    <property type="protein sequence ID" value="KYO29330.1"/>
    <property type="molecule type" value="Genomic_DNA"/>
</dbReference>
<organism evidence="2 3">
    <name type="scientific">Alligator mississippiensis</name>
    <name type="common">American alligator</name>
    <dbReference type="NCBI Taxonomy" id="8496"/>
    <lineage>
        <taxon>Eukaryota</taxon>
        <taxon>Metazoa</taxon>
        <taxon>Chordata</taxon>
        <taxon>Craniata</taxon>
        <taxon>Vertebrata</taxon>
        <taxon>Euteleostomi</taxon>
        <taxon>Archelosauria</taxon>
        <taxon>Archosauria</taxon>
        <taxon>Crocodylia</taxon>
        <taxon>Alligatoridae</taxon>
        <taxon>Alligatorinae</taxon>
        <taxon>Alligator</taxon>
    </lineage>
</organism>
<accession>A0A151MXU8</accession>
<sequence length="161" mass="17939">MNFSNCAGAINNTHIAILFMPQATVEFINSEACFFFVLQGIINHCARLHLPTDAQYQGNWRPIALCSTVTKLYAICLVAHITEWAVIGRTITWSQKGYMSMGGCYKHNFTLQVALDNAWRTRKQCTVAWLDISNAFSSVPHCHIVSTLCDLGLLDGIVDLV</sequence>
<dbReference type="Proteomes" id="UP000050525">
    <property type="component" value="Unassembled WGS sequence"/>
</dbReference>
<protein>
    <recommendedName>
        <fullName evidence="1">Reverse transcriptase domain-containing protein</fullName>
    </recommendedName>
</protein>
<evidence type="ECO:0000259" key="1">
    <source>
        <dbReference type="Pfam" id="PF00078"/>
    </source>
</evidence>
<evidence type="ECO:0000313" key="2">
    <source>
        <dbReference type="EMBL" id="KYO29330.1"/>
    </source>
</evidence>
<gene>
    <name evidence="2" type="ORF">Y1Q_0017971</name>
</gene>
<keyword evidence="3" id="KW-1185">Reference proteome</keyword>
<reference evidence="2 3" key="1">
    <citation type="journal article" date="2012" name="Genome Biol.">
        <title>Sequencing three crocodilian genomes to illuminate the evolution of archosaurs and amniotes.</title>
        <authorList>
            <person name="St John J.A."/>
            <person name="Braun E.L."/>
            <person name="Isberg S.R."/>
            <person name="Miles L.G."/>
            <person name="Chong A.Y."/>
            <person name="Gongora J."/>
            <person name="Dalzell P."/>
            <person name="Moran C."/>
            <person name="Bed'hom B."/>
            <person name="Abzhanov A."/>
            <person name="Burgess S.C."/>
            <person name="Cooksey A.M."/>
            <person name="Castoe T.A."/>
            <person name="Crawford N.G."/>
            <person name="Densmore L.D."/>
            <person name="Drew J.C."/>
            <person name="Edwards S.V."/>
            <person name="Faircloth B.C."/>
            <person name="Fujita M.K."/>
            <person name="Greenwold M.J."/>
            <person name="Hoffmann F.G."/>
            <person name="Howard J.M."/>
            <person name="Iguchi T."/>
            <person name="Janes D.E."/>
            <person name="Khan S.Y."/>
            <person name="Kohno S."/>
            <person name="de Koning A.J."/>
            <person name="Lance S.L."/>
            <person name="McCarthy F.M."/>
            <person name="McCormack J.E."/>
            <person name="Merchant M.E."/>
            <person name="Peterson D.G."/>
            <person name="Pollock D.D."/>
            <person name="Pourmand N."/>
            <person name="Raney B.J."/>
            <person name="Roessler K.A."/>
            <person name="Sanford J.R."/>
            <person name="Sawyer R.H."/>
            <person name="Schmidt C.J."/>
            <person name="Triplett E.W."/>
            <person name="Tuberville T.D."/>
            <person name="Venegas-Anaya M."/>
            <person name="Howard J.T."/>
            <person name="Jarvis E.D."/>
            <person name="Guillette L.J.Jr."/>
            <person name="Glenn T.C."/>
            <person name="Green R.E."/>
            <person name="Ray D.A."/>
        </authorList>
    </citation>
    <scope>NUCLEOTIDE SEQUENCE [LARGE SCALE GENOMIC DNA]</scope>
    <source>
        <strain evidence="2">KSC_2009_1</strain>
    </source>
</reference>
<evidence type="ECO:0000313" key="3">
    <source>
        <dbReference type="Proteomes" id="UP000050525"/>
    </source>
</evidence>